<dbReference type="EC" id="2.6.1.11" evidence="6"/>
<dbReference type="HOGENOM" id="CLU_013318_0_0_9"/>
<dbReference type="InterPro" id="IPR015422">
    <property type="entry name" value="PyrdxlP-dep_Trfase_small"/>
</dbReference>
<evidence type="ECO:0000256" key="1">
    <source>
        <dbReference type="ARBA" id="ARBA00001933"/>
    </source>
</evidence>
<dbReference type="RefSeq" id="WP_013496504.1">
    <property type="nucleotide sequence ID" value="NC_014831.1"/>
</dbReference>
<dbReference type="FunFam" id="3.40.640.10:FF:000004">
    <property type="entry name" value="Acetylornithine aminotransferase"/>
    <property type="match status" value="1"/>
</dbReference>
<dbReference type="GO" id="GO:0030170">
    <property type="term" value="F:pyridoxal phosphate binding"/>
    <property type="evidence" value="ECO:0007669"/>
    <property type="project" value="InterPro"/>
</dbReference>
<evidence type="ECO:0000256" key="3">
    <source>
        <dbReference type="ARBA" id="ARBA00022679"/>
    </source>
</evidence>
<dbReference type="InterPro" id="IPR049704">
    <property type="entry name" value="Aminotrans_3_PPA_site"/>
</dbReference>
<dbReference type="AlphaFoldDB" id="E6SJX1"/>
<dbReference type="eggNOG" id="COG4992">
    <property type="taxonomic scope" value="Bacteria"/>
</dbReference>
<evidence type="ECO:0000313" key="7">
    <source>
        <dbReference type="Proteomes" id="UP000008915"/>
    </source>
</evidence>
<reference evidence="7" key="2">
    <citation type="journal article" date="2010" name="Stand. Genomic Sci.">
        <title>Complete genome sequence of Thermaerobacter marianensis type strain (7p75aT).</title>
        <authorList>
            <person name="Han C."/>
            <person name="Gu W."/>
            <person name="Zhang X."/>
            <person name="Lapidus A."/>
            <person name="Nolan M."/>
            <person name="Copeland A."/>
            <person name="Lucas S."/>
            <person name="Glavina Del Rio T."/>
            <person name="Tice H."/>
            <person name="Cheng J."/>
            <person name="Tapia R."/>
            <person name="Goodwin L."/>
            <person name="Pitluck S."/>
            <person name="Pagani I."/>
            <person name="Ivanova N."/>
            <person name="Mavromatis K."/>
            <person name="Mikhailova N."/>
            <person name="Pati A."/>
            <person name="Chen A."/>
            <person name="Palaniappan K."/>
            <person name="Land M."/>
            <person name="Hauser L."/>
            <person name="Chang Y."/>
            <person name="Jeffries C."/>
            <person name="Schneider S."/>
            <person name="Rohde M."/>
            <person name="Goker M."/>
            <person name="Pukall R."/>
            <person name="Woyke T."/>
            <person name="Bristow J."/>
            <person name="Eisen J."/>
            <person name="Markowitz V."/>
            <person name="Hugenholtz P."/>
            <person name="Kyrpides N."/>
            <person name="Klenk H."/>
            <person name="Detter J."/>
        </authorList>
    </citation>
    <scope>NUCLEOTIDE SEQUENCE [LARGE SCALE GENOMIC DNA]</scope>
    <source>
        <strain evidence="7">ATCC 700841 / DSM 12885 / JCM 10246 / 7p75a</strain>
    </source>
</reference>
<dbReference type="InterPro" id="IPR036291">
    <property type="entry name" value="NAD(P)-bd_dom_sf"/>
</dbReference>
<dbReference type="Gene3D" id="3.40.640.10">
    <property type="entry name" value="Type I PLP-dependent aspartate aminotransferase-like (Major domain)"/>
    <property type="match status" value="1"/>
</dbReference>
<protein>
    <submittedName>
        <fullName evidence="6">Acetylornithine transaminase</fullName>
        <ecNumber evidence="6">2.6.1.11</ecNumber>
    </submittedName>
</protein>
<dbReference type="InterPro" id="IPR015424">
    <property type="entry name" value="PyrdxlP-dep_Trfase"/>
</dbReference>
<evidence type="ECO:0000256" key="4">
    <source>
        <dbReference type="ARBA" id="ARBA00022898"/>
    </source>
</evidence>
<dbReference type="CDD" id="cd00610">
    <property type="entry name" value="OAT_like"/>
    <property type="match status" value="1"/>
</dbReference>
<dbReference type="Proteomes" id="UP000008915">
    <property type="component" value="Chromosome"/>
</dbReference>
<dbReference type="KEGG" id="tmr:Tmar_2123"/>
<dbReference type="Gene3D" id="3.90.1150.10">
    <property type="entry name" value="Aspartate Aminotransferase, domain 1"/>
    <property type="match status" value="1"/>
</dbReference>
<dbReference type="GO" id="GO:0042802">
    <property type="term" value="F:identical protein binding"/>
    <property type="evidence" value="ECO:0007669"/>
    <property type="project" value="TreeGrafter"/>
</dbReference>
<dbReference type="PANTHER" id="PTHR11986">
    <property type="entry name" value="AMINOTRANSFERASE CLASS III"/>
    <property type="match status" value="1"/>
</dbReference>
<dbReference type="SUPFAM" id="SSF53383">
    <property type="entry name" value="PLP-dependent transferases"/>
    <property type="match status" value="1"/>
</dbReference>
<name>E6SJX1_THEM7</name>
<feature type="compositionally biased region" description="Gly residues" evidence="5">
    <location>
        <begin position="493"/>
        <end position="504"/>
    </location>
</feature>
<dbReference type="InterPro" id="IPR015421">
    <property type="entry name" value="PyrdxlP-dep_Trfase_major"/>
</dbReference>
<comment type="cofactor">
    <cofactor evidence="1">
        <name>pyridoxal 5'-phosphate</name>
        <dbReference type="ChEBI" id="CHEBI:597326"/>
    </cofactor>
</comment>
<evidence type="ECO:0000256" key="5">
    <source>
        <dbReference type="SAM" id="MobiDB-lite"/>
    </source>
</evidence>
<feature type="compositionally biased region" description="Basic and acidic residues" evidence="5">
    <location>
        <begin position="748"/>
        <end position="759"/>
    </location>
</feature>
<keyword evidence="3 6" id="KW-0808">Transferase</keyword>
<proteinExistence type="predicted"/>
<sequence>MHPFRQYVNPHLGELLEQIQMDKRFVRGQGCWLWDEDGRRYLDFVAAYGALPFGFNPPEIWAALEEARRQGEPSFIQPSFLNAAGELARRLIEVAPPGLRYVTFANSGAEAVEAAIKLARAATGRPRILSTENAFHGKTFGALSATHRAAYQDVFFAPAEGFDKVPYGDVAALEQALAARPGEYAAFLVEPIQGEGGIVVPPPGYLRAAREICRRHGVLFIVDEVQTGLGRTGALFACQAEGVTPDAMTLAKALGGGLMPIGAVLCTEEVYTEEFATKHSSTFAGNTLACRAGLAALDLLTRDDQALVRHVAETGEYLRQGLLAIQRRHPRVIREVRGRGFMLGLQFGVTRETFPGNLLGVMGEQELLTPVIASYLLNVEGLRVAPTLNGADVIRIEPPLIATREECDYALAAIERVVDLIDREDTAGLLRHLVGQGRVGQDRHGATSPDHGMNGRSAAIGRVVVGRSGTGVTRDGDGASRRATGAGELPATGRGGQVGTGTVHGGASQTPAAGSSREEPATPSDDPAEGRFAFLVHPVDLENYPEFDPGLAAFTREELADLAGRWNHLLKPFRIGQTRVVSTCGRTAYGEFYVVPRTADELLAMPAQEAVAAVKEALDLARDGGARIVGLGAYTSVVTRGGLHLRDAGVALTTGNSFTVAAAVEAIDEATRRLGFPLAESTVAVVGATGAIGRATALLLGPRVQRLLLIGNPARPEQSRRRLLRVAGEICRHVLVSAGRPSPVGRAGRVDDGDRDQENHGAPLGGSGAAFFNRFGTAEAGELAPLAAQLLDFGGWPNADAPVEEFVRRLETWMARGQCPLVITTDLDAMLPLADVVVTATSSTAHLVTPGNVKFGAVVCDLSRPPNVSREVRDARPDVLVIDGGVIEVPGRPSLGWNFGFERGLVYACMAETMILALEHHYQHTSLGADLNLETILWLEELARKHGFRLAQLRSFDRPLPDEAWERLVAARSAVLGSAAR</sequence>
<dbReference type="InterPro" id="IPR005814">
    <property type="entry name" value="Aminotrans_3"/>
</dbReference>
<dbReference type="PROSITE" id="PS00600">
    <property type="entry name" value="AA_TRANSFER_CLASS_3"/>
    <property type="match status" value="1"/>
</dbReference>
<feature type="region of interest" description="Disordered" evidence="5">
    <location>
        <begin position="468"/>
        <end position="529"/>
    </location>
</feature>
<dbReference type="PANTHER" id="PTHR11986:SF79">
    <property type="entry name" value="ACETYLORNITHINE AMINOTRANSFERASE, MITOCHONDRIAL"/>
    <property type="match status" value="1"/>
</dbReference>
<reference evidence="6 7" key="1">
    <citation type="journal article" date="2010" name="Stand. Genomic Sci.">
        <title>Complete genome sequence of Thermaerobacter marianensis type strain (7p75a).</title>
        <authorList>
            <person name="Han C."/>
            <person name="Gu W."/>
            <person name="Zhang X."/>
            <person name="Lapidus A."/>
            <person name="Nolan M."/>
            <person name="Copeland A."/>
            <person name="Lucas S."/>
            <person name="Del Rio T.G."/>
            <person name="Tice H."/>
            <person name="Cheng J.F."/>
            <person name="Tapia R."/>
            <person name="Goodwin L."/>
            <person name="Pitluck S."/>
            <person name="Pagani I."/>
            <person name="Ivanova N."/>
            <person name="Mavromatis K."/>
            <person name="Mikhailova N."/>
            <person name="Pati A."/>
            <person name="Chen A."/>
            <person name="Palaniappan K."/>
            <person name="Land M."/>
            <person name="Hauser L."/>
            <person name="Chang Y.J."/>
            <person name="Jeffries C.D."/>
            <person name="Schneider S."/>
            <person name="Rohde M."/>
            <person name="Goker M."/>
            <person name="Pukall R."/>
            <person name="Woyke T."/>
            <person name="Bristow J."/>
            <person name="Eisen J.A."/>
            <person name="Markowitz V."/>
            <person name="Hugenholtz P."/>
            <person name="Kyrpides N.C."/>
            <person name="Klenk H.P."/>
            <person name="Detter J.C."/>
        </authorList>
    </citation>
    <scope>NUCLEOTIDE SEQUENCE [LARGE SCALE GENOMIC DNA]</scope>
    <source>
        <strain evidence="7">ATCC 700841 / DSM 12885 / JCM 10246 / 7p75a</strain>
    </source>
</reference>
<keyword evidence="2 6" id="KW-0032">Aminotransferase</keyword>
<keyword evidence="7" id="KW-1185">Reference proteome</keyword>
<dbReference type="STRING" id="644966.Tmar_2123"/>
<dbReference type="EMBL" id="CP002344">
    <property type="protein sequence ID" value="ADU52204.1"/>
    <property type="molecule type" value="Genomic_DNA"/>
</dbReference>
<evidence type="ECO:0000313" key="6">
    <source>
        <dbReference type="EMBL" id="ADU52204.1"/>
    </source>
</evidence>
<keyword evidence="4" id="KW-0663">Pyridoxal phosphate</keyword>
<feature type="region of interest" description="Disordered" evidence="5">
    <location>
        <begin position="742"/>
        <end position="764"/>
    </location>
</feature>
<accession>E6SJX1</accession>
<dbReference type="eggNOG" id="COG5322">
    <property type="taxonomic scope" value="Bacteria"/>
</dbReference>
<dbReference type="Gene3D" id="3.40.50.720">
    <property type="entry name" value="NAD(P)-binding Rossmann-like Domain"/>
    <property type="match status" value="1"/>
</dbReference>
<dbReference type="InterPro" id="IPR050103">
    <property type="entry name" value="Class-III_PLP-dep_AT"/>
</dbReference>
<gene>
    <name evidence="6" type="ordered locus">Tmar_2123</name>
</gene>
<dbReference type="Pfam" id="PF00202">
    <property type="entry name" value="Aminotran_3"/>
    <property type="match status" value="1"/>
</dbReference>
<dbReference type="GO" id="GO:0003992">
    <property type="term" value="F:N2-acetyl-L-ornithine:2-oxoglutarate 5-aminotransferase activity"/>
    <property type="evidence" value="ECO:0007669"/>
    <property type="project" value="UniProtKB-EC"/>
</dbReference>
<dbReference type="SUPFAM" id="SSF51735">
    <property type="entry name" value="NAD(P)-binding Rossmann-fold domains"/>
    <property type="match status" value="1"/>
</dbReference>
<evidence type="ECO:0000256" key="2">
    <source>
        <dbReference type="ARBA" id="ARBA00022576"/>
    </source>
</evidence>
<organism evidence="6 7">
    <name type="scientific">Thermaerobacter marianensis (strain ATCC 700841 / DSM 12885 / JCM 10246 / 7p75a)</name>
    <dbReference type="NCBI Taxonomy" id="644966"/>
    <lineage>
        <taxon>Bacteria</taxon>
        <taxon>Bacillati</taxon>
        <taxon>Bacillota</taxon>
        <taxon>Clostridia</taxon>
        <taxon>Eubacteriales</taxon>
        <taxon>Clostridiales Family XVII. Incertae Sedis</taxon>
        <taxon>Thermaerobacter</taxon>
    </lineage>
</organism>